<sequence>MSVMDVPEEIRHSLTEWCAQRIPPGERERRRIGYTVHGRQVTISDRRAPAVPELDVEWSSTPIARLAVDDAGHWTLHRPVDGGWVRTSDGADPIALLDAQAPA</sequence>
<evidence type="ECO:0000313" key="1">
    <source>
        <dbReference type="EMBL" id="GEC21499.1"/>
    </source>
</evidence>
<protein>
    <submittedName>
        <fullName evidence="1">Uncharacterized protein</fullName>
    </submittedName>
</protein>
<keyword evidence="2" id="KW-1185">Reference proteome</keyword>
<accession>A0A4Y3WUS6</accession>
<proteinExistence type="predicted"/>
<dbReference type="AlphaFoldDB" id="A0A4Y3WUS6"/>
<evidence type="ECO:0000313" key="2">
    <source>
        <dbReference type="Proteomes" id="UP000320338"/>
    </source>
</evidence>
<comment type="caution">
    <text evidence="1">The sequence shown here is derived from an EMBL/GenBank/DDBJ whole genome shotgun (WGS) entry which is preliminary data.</text>
</comment>
<organism evidence="1 2">
    <name type="scientific">Pseudonocardia hydrocarbonoxydans</name>
    <dbReference type="NCBI Taxonomy" id="76726"/>
    <lineage>
        <taxon>Bacteria</taxon>
        <taxon>Bacillati</taxon>
        <taxon>Actinomycetota</taxon>
        <taxon>Actinomycetes</taxon>
        <taxon>Pseudonocardiales</taxon>
        <taxon>Pseudonocardiaceae</taxon>
        <taxon>Pseudonocardia</taxon>
    </lineage>
</organism>
<reference evidence="1 2" key="1">
    <citation type="submission" date="2019-06" db="EMBL/GenBank/DDBJ databases">
        <title>Whole genome shotgun sequence of Pseudonocardia hydrocarbonoxydans NBRC 14498.</title>
        <authorList>
            <person name="Hosoyama A."/>
            <person name="Uohara A."/>
            <person name="Ohji S."/>
            <person name="Ichikawa N."/>
        </authorList>
    </citation>
    <scope>NUCLEOTIDE SEQUENCE [LARGE SCALE GENOMIC DNA]</scope>
    <source>
        <strain evidence="1 2">NBRC 14498</strain>
    </source>
</reference>
<gene>
    <name evidence="1" type="ORF">PHY01_37820</name>
</gene>
<dbReference type="Proteomes" id="UP000320338">
    <property type="component" value="Unassembled WGS sequence"/>
</dbReference>
<dbReference type="EMBL" id="BJNG01000035">
    <property type="protein sequence ID" value="GEC21499.1"/>
    <property type="molecule type" value="Genomic_DNA"/>
</dbReference>
<dbReference type="Pfam" id="PF11225">
    <property type="entry name" value="DUF3024"/>
    <property type="match status" value="1"/>
</dbReference>
<name>A0A4Y3WUS6_9PSEU</name>
<dbReference type="InterPro" id="IPR021388">
    <property type="entry name" value="DUF3024"/>
</dbReference>